<evidence type="ECO:0000259" key="2">
    <source>
        <dbReference type="PROSITE" id="PS50883"/>
    </source>
</evidence>
<feature type="transmembrane region" description="Helical" evidence="1">
    <location>
        <begin position="110"/>
        <end position="131"/>
    </location>
</feature>
<dbReference type="InterPro" id="IPR029787">
    <property type="entry name" value="Nucleotide_cyclase"/>
</dbReference>
<dbReference type="SUPFAM" id="SSF55073">
    <property type="entry name" value="Nucleotide cyclase"/>
    <property type="match status" value="1"/>
</dbReference>
<dbReference type="Gene3D" id="3.20.20.450">
    <property type="entry name" value="EAL domain"/>
    <property type="match status" value="1"/>
</dbReference>
<dbReference type="SUPFAM" id="SSF141868">
    <property type="entry name" value="EAL domain-like"/>
    <property type="match status" value="1"/>
</dbReference>
<feature type="transmembrane region" description="Helical" evidence="1">
    <location>
        <begin position="79"/>
        <end position="104"/>
    </location>
</feature>
<feature type="domain" description="GGDEF" evidence="3">
    <location>
        <begin position="310"/>
        <end position="443"/>
    </location>
</feature>
<feature type="transmembrane region" description="Helical" evidence="1">
    <location>
        <begin position="143"/>
        <end position="161"/>
    </location>
</feature>
<gene>
    <name evidence="4" type="ORF">GNP95_02750</name>
</gene>
<dbReference type="AlphaFoldDB" id="A0A7X2YY24"/>
<dbReference type="InterPro" id="IPR000160">
    <property type="entry name" value="GGDEF_dom"/>
</dbReference>
<dbReference type="Gene3D" id="3.30.70.270">
    <property type="match status" value="1"/>
</dbReference>
<dbReference type="Pfam" id="PF00990">
    <property type="entry name" value="GGDEF"/>
    <property type="match status" value="1"/>
</dbReference>
<evidence type="ECO:0000259" key="3">
    <source>
        <dbReference type="PROSITE" id="PS50887"/>
    </source>
</evidence>
<dbReference type="OrthoDB" id="9759607at2"/>
<dbReference type="RefSeq" id="WP_155609365.1">
    <property type="nucleotide sequence ID" value="NZ_WNZW01000001.1"/>
</dbReference>
<dbReference type="Proteomes" id="UP000447876">
    <property type="component" value="Unassembled WGS sequence"/>
</dbReference>
<evidence type="ECO:0000313" key="4">
    <source>
        <dbReference type="EMBL" id="MUG43927.1"/>
    </source>
</evidence>
<dbReference type="InterPro" id="IPR001633">
    <property type="entry name" value="EAL_dom"/>
</dbReference>
<feature type="transmembrane region" description="Helical" evidence="1">
    <location>
        <begin position="12"/>
        <end position="31"/>
    </location>
</feature>
<accession>A0A7X2YY24</accession>
<proteinExistence type="predicted"/>
<dbReference type="PANTHER" id="PTHR44757:SF2">
    <property type="entry name" value="BIOFILM ARCHITECTURE MAINTENANCE PROTEIN MBAA"/>
    <property type="match status" value="1"/>
</dbReference>
<sequence length="706" mass="79153">MEIRKEEKSTIIQGSLGLLAMLGVVYLSTAIDTPVISASARLAMYLLAGLMYGAVAFAVFAQGWMLFTDKLSRQRLYSAVLFFIVGILDVLHIATFVGVSLFGFMPGYTLSAWFMLLSHLLGAVGMLFIFSVPDKQVSMRHKAAAFSGASVLLLVGIVLLYKYQFQLPQLLGNQAPGTTKQAVWIVVPFLYTLGIFAILYRYRKERPPAALTVVCALLFMMIGHILLTAADPSDIGIAHVAGEWFTAISYYYVLKGVYRLTIEEPFRGQQLAEAQMMHMAYHDDLTNLPNLRRLKERLAGHLVPEGRTGLYTGVAVLNINRFKAINDAFGYRAGDKLLTDLGARVSRRCLPEEGVYRMGEDEFAVTIPEYSDPRAIEIRALQLLKSIHPAVTIENTEYHISLSMGLSIYPLDGQNVEQIIQNADMAVHNGKEQGLEFVRYTPAIKNQTQSRIELENDMRKGLEREEFFLEFQPQVSLDSGRVVGVEALVRWNHPRRGVLSPGEFIPVAEDSGLIVPLGEWVLRTACSYNKKWQDDGYTPICVSVNLSMRQFRQHNLADKVDCILQEVGLEAKYLELEVTESMTFDIDTAFEQLQRLKRLGVHISIDDFGTGYSSLYYLKTLPIDRLKIDRSFVKEVMLDGSGAAIVSTIAMMAHHLQLKVTAEGVENEEQLEFLKLQNCHEGQGYLFSKPVPAGLFERRFLTRIAG</sequence>
<dbReference type="InterPro" id="IPR043128">
    <property type="entry name" value="Rev_trsase/Diguanyl_cyclase"/>
</dbReference>
<dbReference type="PROSITE" id="PS50887">
    <property type="entry name" value="GGDEF"/>
    <property type="match status" value="1"/>
</dbReference>
<dbReference type="Pfam" id="PF00563">
    <property type="entry name" value="EAL"/>
    <property type="match status" value="1"/>
</dbReference>
<keyword evidence="1" id="KW-0472">Membrane</keyword>
<organism evidence="4 5">
    <name type="scientific">Paenibacillus woosongensis</name>
    <dbReference type="NCBI Taxonomy" id="307580"/>
    <lineage>
        <taxon>Bacteria</taxon>
        <taxon>Bacillati</taxon>
        <taxon>Bacillota</taxon>
        <taxon>Bacilli</taxon>
        <taxon>Bacillales</taxon>
        <taxon>Paenibacillaceae</taxon>
        <taxon>Paenibacillus</taxon>
    </lineage>
</organism>
<feature type="transmembrane region" description="Helical" evidence="1">
    <location>
        <begin position="43"/>
        <end position="67"/>
    </location>
</feature>
<reference evidence="4 5" key="1">
    <citation type="submission" date="2019-11" db="EMBL/GenBank/DDBJ databases">
        <title>Draft genome sequences of five Paenibacillus species of dairy origin.</title>
        <authorList>
            <person name="Olajide A.M."/>
            <person name="Chen S."/>
            <person name="Lapointe G."/>
        </authorList>
    </citation>
    <scope>NUCLEOTIDE SEQUENCE [LARGE SCALE GENOMIC DNA]</scope>
    <source>
        <strain evidence="4 5">12CR55</strain>
    </source>
</reference>
<dbReference type="SMART" id="SM00052">
    <property type="entry name" value="EAL"/>
    <property type="match status" value="1"/>
</dbReference>
<dbReference type="Pfam" id="PF17159">
    <property type="entry name" value="MASE3"/>
    <property type="match status" value="1"/>
</dbReference>
<keyword evidence="1" id="KW-0812">Transmembrane</keyword>
<evidence type="ECO:0000313" key="5">
    <source>
        <dbReference type="Proteomes" id="UP000447876"/>
    </source>
</evidence>
<dbReference type="FunFam" id="3.20.20.450:FF:000001">
    <property type="entry name" value="Cyclic di-GMP phosphodiesterase yahA"/>
    <property type="match status" value="1"/>
</dbReference>
<dbReference type="PROSITE" id="PS50883">
    <property type="entry name" value="EAL"/>
    <property type="match status" value="1"/>
</dbReference>
<comment type="caution">
    <text evidence="4">The sequence shown here is derived from an EMBL/GenBank/DDBJ whole genome shotgun (WGS) entry which is preliminary data.</text>
</comment>
<dbReference type="NCBIfam" id="TIGR00254">
    <property type="entry name" value="GGDEF"/>
    <property type="match status" value="1"/>
</dbReference>
<protein>
    <submittedName>
        <fullName evidence="4">EAL domain-containing protein</fullName>
    </submittedName>
</protein>
<dbReference type="InterPro" id="IPR033425">
    <property type="entry name" value="MASE3"/>
</dbReference>
<feature type="transmembrane region" description="Helical" evidence="1">
    <location>
        <begin position="181"/>
        <end position="202"/>
    </location>
</feature>
<dbReference type="CDD" id="cd01949">
    <property type="entry name" value="GGDEF"/>
    <property type="match status" value="1"/>
</dbReference>
<evidence type="ECO:0000256" key="1">
    <source>
        <dbReference type="SAM" id="Phobius"/>
    </source>
</evidence>
<dbReference type="CDD" id="cd01948">
    <property type="entry name" value="EAL"/>
    <property type="match status" value="1"/>
</dbReference>
<dbReference type="PANTHER" id="PTHR44757">
    <property type="entry name" value="DIGUANYLATE CYCLASE DGCP"/>
    <property type="match status" value="1"/>
</dbReference>
<keyword evidence="1" id="KW-1133">Transmembrane helix</keyword>
<dbReference type="InterPro" id="IPR035919">
    <property type="entry name" value="EAL_sf"/>
</dbReference>
<dbReference type="InterPro" id="IPR052155">
    <property type="entry name" value="Biofilm_reg_signaling"/>
</dbReference>
<feature type="domain" description="EAL" evidence="2">
    <location>
        <begin position="451"/>
        <end position="704"/>
    </location>
</feature>
<name>A0A7X2YY24_9BACL</name>
<dbReference type="EMBL" id="WNZW01000001">
    <property type="protein sequence ID" value="MUG43927.1"/>
    <property type="molecule type" value="Genomic_DNA"/>
</dbReference>
<dbReference type="SMART" id="SM00267">
    <property type="entry name" value="GGDEF"/>
    <property type="match status" value="1"/>
</dbReference>
<feature type="transmembrane region" description="Helical" evidence="1">
    <location>
        <begin position="209"/>
        <end position="229"/>
    </location>
</feature>